<evidence type="ECO:0000256" key="2">
    <source>
        <dbReference type="ARBA" id="ARBA00022679"/>
    </source>
</evidence>
<dbReference type="SUPFAM" id="SSF53335">
    <property type="entry name" value="S-adenosyl-L-methionine-dependent methyltransferases"/>
    <property type="match status" value="1"/>
</dbReference>
<evidence type="ECO:0000256" key="1">
    <source>
        <dbReference type="ARBA" id="ARBA00022603"/>
    </source>
</evidence>
<dbReference type="Gene3D" id="3.40.50.150">
    <property type="entry name" value="Vaccinia Virus protein VP39"/>
    <property type="match status" value="1"/>
</dbReference>
<organism evidence="5 6">
    <name type="scientific">Streptomyces cuspidosporus</name>
    <dbReference type="NCBI Taxonomy" id="66882"/>
    <lineage>
        <taxon>Bacteria</taxon>
        <taxon>Bacillati</taxon>
        <taxon>Actinomycetota</taxon>
        <taxon>Actinomycetes</taxon>
        <taxon>Kitasatosporales</taxon>
        <taxon>Streptomycetaceae</taxon>
        <taxon>Streptomyces</taxon>
    </lineage>
</organism>
<dbReference type="CDD" id="cd02440">
    <property type="entry name" value="AdoMet_MTases"/>
    <property type="match status" value="1"/>
</dbReference>
<feature type="domain" description="Methyltransferase" evidence="4">
    <location>
        <begin position="57"/>
        <end position="148"/>
    </location>
</feature>
<dbReference type="Pfam" id="PF13649">
    <property type="entry name" value="Methyltransf_25"/>
    <property type="match status" value="1"/>
</dbReference>
<name>A0ABP5SHB2_9ACTN</name>
<dbReference type="Proteomes" id="UP001500253">
    <property type="component" value="Unassembled WGS sequence"/>
</dbReference>
<keyword evidence="2" id="KW-0808">Transferase</keyword>
<reference evidence="6" key="1">
    <citation type="journal article" date="2019" name="Int. J. Syst. Evol. Microbiol.">
        <title>The Global Catalogue of Microorganisms (GCM) 10K type strain sequencing project: providing services to taxonomists for standard genome sequencing and annotation.</title>
        <authorList>
            <consortium name="The Broad Institute Genomics Platform"/>
            <consortium name="The Broad Institute Genome Sequencing Center for Infectious Disease"/>
            <person name="Wu L."/>
            <person name="Ma J."/>
        </authorList>
    </citation>
    <scope>NUCLEOTIDE SEQUENCE [LARGE SCALE GENOMIC DNA]</scope>
    <source>
        <strain evidence="6">JCM 4316</strain>
    </source>
</reference>
<comment type="caution">
    <text evidence="5">The sequence shown here is derived from an EMBL/GenBank/DDBJ whole genome shotgun (WGS) entry which is preliminary data.</text>
</comment>
<evidence type="ECO:0000259" key="4">
    <source>
        <dbReference type="Pfam" id="PF13649"/>
    </source>
</evidence>
<dbReference type="PANTHER" id="PTHR43464">
    <property type="entry name" value="METHYLTRANSFERASE"/>
    <property type="match status" value="1"/>
</dbReference>
<proteinExistence type="predicted"/>
<keyword evidence="3" id="KW-0949">S-adenosyl-L-methionine</keyword>
<dbReference type="EMBL" id="BAAASD010000004">
    <property type="protein sequence ID" value="GAA2331121.1"/>
    <property type="molecule type" value="Genomic_DNA"/>
</dbReference>
<dbReference type="GO" id="GO:0032259">
    <property type="term" value="P:methylation"/>
    <property type="evidence" value="ECO:0007669"/>
    <property type="project" value="UniProtKB-KW"/>
</dbReference>
<dbReference type="InterPro" id="IPR029063">
    <property type="entry name" value="SAM-dependent_MTases_sf"/>
</dbReference>
<dbReference type="GO" id="GO:0008168">
    <property type="term" value="F:methyltransferase activity"/>
    <property type="evidence" value="ECO:0007669"/>
    <property type="project" value="UniProtKB-KW"/>
</dbReference>
<dbReference type="InterPro" id="IPR041698">
    <property type="entry name" value="Methyltransf_25"/>
</dbReference>
<dbReference type="PANTHER" id="PTHR43464:SF19">
    <property type="entry name" value="UBIQUINONE BIOSYNTHESIS O-METHYLTRANSFERASE, MITOCHONDRIAL"/>
    <property type="match status" value="1"/>
</dbReference>
<evidence type="ECO:0000313" key="5">
    <source>
        <dbReference type="EMBL" id="GAA2331121.1"/>
    </source>
</evidence>
<accession>A0ABP5SHB2</accession>
<protein>
    <submittedName>
        <fullName evidence="5">Class I SAM-dependent methyltransferase</fullName>
    </submittedName>
</protein>
<evidence type="ECO:0000313" key="6">
    <source>
        <dbReference type="Proteomes" id="UP001500253"/>
    </source>
</evidence>
<evidence type="ECO:0000256" key="3">
    <source>
        <dbReference type="ARBA" id="ARBA00022691"/>
    </source>
</evidence>
<dbReference type="RefSeq" id="WP_346173480.1">
    <property type="nucleotide sequence ID" value="NZ_BAAASD010000004.1"/>
</dbReference>
<keyword evidence="1 5" id="KW-0489">Methyltransferase</keyword>
<keyword evidence="6" id="KW-1185">Reference proteome</keyword>
<sequence length="233" mass="24820">MSTTEQRYDFTTADFNAVYTGGDLLPGAHIKGVPWDIGEPQPDVVAMEQEGRFSGEVLDIGCGPGDNAVHLAGRGHHVTAVDAASAAIAQAEVRARGLDITFAVADATRLDGYEGRFDSVLDSALFHTLGAPERARYAAALHRATRPGARLSMLCFADVPGGMPAPLSVSEEEVRGVLGEAGWSVTQLALSVYAGVAGPVKEFFERTGKRPELDEKGRTRLPVWKVYADRVPA</sequence>
<gene>
    <name evidence="5" type="ORF">GCM10010246_12830</name>
</gene>